<proteinExistence type="predicted"/>
<dbReference type="InterPro" id="IPR011990">
    <property type="entry name" value="TPR-like_helical_dom_sf"/>
</dbReference>
<feature type="repeat" description="TPR" evidence="1">
    <location>
        <begin position="212"/>
        <end position="245"/>
    </location>
</feature>
<evidence type="ECO:0000313" key="3">
    <source>
        <dbReference type="EMBL" id="SNX47298.1"/>
    </source>
</evidence>
<dbReference type="AlphaFoldDB" id="A0A240EF30"/>
<evidence type="ECO:0000256" key="1">
    <source>
        <dbReference type="PROSITE-ProRule" id="PRU00339"/>
    </source>
</evidence>
<dbReference type="PROSITE" id="PS50005">
    <property type="entry name" value="TPR"/>
    <property type="match status" value="1"/>
</dbReference>
<keyword evidence="1" id="KW-0802">TPR repeat</keyword>
<dbReference type="Proteomes" id="UP000219336">
    <property type="component" value="Unassembled WGS sequence"/>
</dbReference>
<feature type="signal peptide" evidence="2">
    <location>
        <begin position="1"/>
        <end position="22"/>
    </location>
</feature>
<accession>A0A240EF30</accession>
<protein>
    <recommendedName>
        <fullName evidence="5">Tetratricopeptide repeat protein</fullName>
    </recommendedName>
</protein>
<dbReference type="OrthoDB" id="9769023at2"/>
<dbReference type="InterPro" id="IPR019734">
    <property type="entry name" value="TPR_rpt"/>
</dbReference>
<feature type="chain" id="PRO_5013167715" description="Tetratricopeptide repeat protein" evidence="2">
    <location>
        <begin position="23"/>
        <end position="467"/>
    </location>
</feature>
<name>A0A240EF30_9VIBR</name>
<evidence type="ECO:0008006" key="5">
    <source>
        <dbReference type="Google" id="ProtNLM"/>
    </source>
</evidence>
<evidence type="ECO:0000313" key="4">
    <source>
        <dbReference type="Proteomes" id="UP000219336"/>
    </source>
</evidence>
<dbReference type="RefSeq" id="WP_096992584.1">
    <property type="nucleotide sequence ID" value="NZ_JBHSII010000001.1"/>
</dbReference>
<gene>
    <name evidence="3" type="ORF">VTH8203_00899</name>
</gene>
<dbReference type="PROSITE" id="PS51257">
    <property type="entry name" value="PROKAR_LIPOPROTEIN"/>
    <property type="match status" value="1"/>
</dbReference>
<keyword evidence="4" id="KW-1185">Reference proteome</keyword>
<dbReference type="EMBL" id="OANU01000007">
    <property type="protein sequence ID" value="SNX47298.1"/>
    <property type="molecule type" value="Genomic_DNA"/>
</dbReference>
<keyword evidence="2" id="KW-0732">Signal</keyword>
<organism evidence="3 4">
    <name type="scientific">Vibrio thalassae</name>
    <dbReference type="NCBI Taxonomy" id="1243014"/>
    <lineage>
        <taxon>Bacteria</taxon>
        <taxon>Pseudomonadati</taxon>
        <taxon>Pseudomonadota</taxon>
        <taxon>Gammaproteobacteria</taxon>
        <taxon>Vibrionales</taxon>
        <taxon>Vibrionaceae</taxon>
        <taxon>Vibrio</taxon>
    </lineage>
</organism>
<evidence type="ECO:0000256" key="2">
    <source>
        <dbReference type="SAM" id="SignalP"/>
    </source>
</evidence>
<reference evidence="4" key="1">
    <citation type="submission" date="2016-06" db="EMBL/GenBank/DDBJ databases">
        <authorList>
            <person name="Rodrigo-Torres L."/>
            <person name="Arahal R.D."/>
            <person name="Lucena T."/>
        </authorList>
    </citation>
    <scope>NUCLEOTIDE SEQUENCE [LARGE SCALE GENOMIC DNA]</scope>
    <source>
        <strain evidence="4">CECT8203</strain>
    </source>
</reference>
<dbReference type="SUPFAM" id="SSF48452">
    <property type="entry name" value="TPR-like"/>
    <property type="match status" value="1"/>
</dbReference>
<sequence>MLIRSVKHAFIVILTASLTACAGLSAGNLFSHYTQQNTVVYQAVKAGQYEKAQAALPSPETIVAGDILDNFERGRVEFLNQAYPQSKSAFELSDKAVRVQQDKALISITDTATSVGALAVNDNITAYVPPDYELGYLHLYLGLNYIQKNDLEGALVEVRRANQVQQRAREAREKDLRSAEAEMKQKGLSPNLGSVLSRYPDAGNKLKAIQNGYLLFLSGLMYEASNDLNGAYIDYTRALAVAPDNDAVVDAVIRVAKRSSRNQDLAKLKKQYGDRPNVKAGEGRIIVLEEQGVVNAMQSWNLTLPVYDSQGNTALYTVALPYYVPAVAPKFSRMVLDGKAFKSSELVDTNLMAQQQLTENMPTILLRQALRVYAKDQIRKSTAKDDDVGNLIFNVWNTLTEQPDTRSWQTLPGVVNGASQIVKAGSHTLTLDGQDYTFDVRDRQTTLVWVSRQGGNATIWHKQLGRM</sequence>